<comment type="similarity">
    <text evidence="3 8">Belongs to the peptidase M14 family.</text>
</comment>
<dbReference type="InterPro" id="IPR016024">
    <property type="entry name" value="ARM-type_fold"/>
</dbReference>
<comment type="cofactor">
    <cofactor evidence="1">
        <name>Zn(2+)</name>
        <dbReference type="ChEBI" id="CHEBI:29105"/>
    </cofactor>
</comment>
<dbReference type="GO" id="GO:0008270">
    <property type="term" value="F:zinc ion binding"/>
    <property type="evidence" value="ECO:0007669"/>
    <property type="project" value="InterPro"/>
</dbReference>
<dbReference type="SUPFAM" id="SSF48371">
    <property type="entry name" value="ARM repeat"/>
    <property type="match status" value="1"/>
</dbReference>
<dbReference type="GO" id="GO:0004181">
    <property type="term" value="F:metallocarboxypeptidase activity"/>
    <property type="evidence" value="ECO:0007669"/>
    <property type="project" value="InterPro"/>
</dbReference>
<dbReference type="Gene3D" id="3.40.630.10">
    <property type="entry name" value="Zn peptidases"/>
    <property type="match status" value="1"/>
</dbReference>
<evidence type="ECO:0000256" key="1">
    <source>
        <dbReference type="ARBA" id="ARBA00001947"/>
    </source>
</evidence>
<organism evidence="10 11">
    <name type="scientific">Callorhinchus milii</name>
    <name type="common">Ghost shark</name>
    <dbReference type="NCBI Taxonomy" id="7868"/>
    <lineage>
        <taxon>Eukaryota</taxon>
        <taxon>Metazoa</taxon>
        <taxon>Chordata</taxon>
        <taxon>Craniata</taxon>
        <taxon>Vertebrata</taxon>
        <taxon>Chondrichthyes</taxon>
        <taxon>Holocephali</taxon>
        <taxon>Chimaeriformes</taxon>
        <taxon>Callorhinchidae</taxon>
        <taxon>Callorhinchus</taxon>
    </lineage>
</organism>
<dbReference type="STRING" id="7868.ENSCMIP00000025676"/>
<dbReference type="InParanoid" id="A0A4W3IDV9"/>
<evidence type="ECO:0000256" key="2">
    <source>
        <dbReference type="ARBA" id="ARBA00004514"/>
    </source>
</evidence>
<proteinExistence type="inferred from homology"/>
<reference evidence="10" key="5">
    <citation type="submission" date="2025-09" db="UniProtKB">
        <authorList>
            <consortium name="Ensembl"/>
        </authorList>
    </citation>
    <scope>IDENTIFICATION</scope>
</reference>
<dbReference type="Proteomes" id="UP000314986">
    <property type="component" value="Unassembled WGS sequence"/>
</dbReference>
<dbReference type="PROSITE" id="PS52035">
    <property type="entry name" value="PEPTIDASE_M14"/>
    <property type="match status" value="1"/>
</dbReference>
<comment type="catalytic activity">
    <reaction evidence="7">
        <text>(L-glutamyl)(n+1)-gamma-L-glutamyl-L-glutamyl-[protein] + H2O = (L-glutamyl)(n)-gamma-L-glutamyl-L-glutamyl-[protein] + L-glutamate</text>
        <dbReference type="Rhea" id="RHEA:60004"/>
        <dbReference type="Rhea" id="RHEA-COMP:15519"/>
        <dbReference type="Rhea" id="RHEA-COMP:15675"/>
        <dbReference type="ChEBI" id="CHEBI:15377"/>
        <dbReference type="ChEBI" id="CHEBI:29985"/>
        <dbReference type="ChEBI" id="CHEBI:143623"/>
    </reaction>
    <physiologicalReaction direction="left-to-right" evidence="7">
        <dbReference type="Rhea" id="RHEA:60005"/>
    </physiologicalReaction>
</comment>
<dbReference type="AlphaFoldDB" id="A0A4W3IDV9"/>
<keyword evidence="11" id="KW-1185">Reference proteome</keyword>
<comment type="subcellular location">
    <subcellularLocation>
        <location evidence="2">Cytoplasm</location>
        <location evidence="2">Cytosol</location>
    </subcellularLocation>
</comment>
<reference evidence="11" key="3">
    <citation type="journal article" date="2014" name="Nature">
        <title>Elephant shark genome provides unique insights into gnathostome evolution.</title>
        <authorList>
            <consortium name="International Elephant Shark Genome Sequencing Consortium"/>
            <person name="Venkatesh B."/>
            <person name="Lee A.P."/>
            <person name="Ravi V."/>
            <person name="Maurya A.K."/>
            <person name="Lian M.M."/>
            <person name="Swann J.B."/>
            <person name="Ohta Y."/>
            <person name="Flajnik M.F."/>
            <person name="Sutoh Y."/>
            <person name="Kasahara M."/>
            <person name="Hoon S."/>
            <person name="Gangu V."/>
            <person name="Roy S.W."/>
            <person name="Irimia M."/>
            <person name="Korzh V."/>
            <person name="Kondrychyn I."/>
            <person name="Lim Z.W."/>
            <person name="Tay B.H."/>
            <person name="Tohari S."/>
            <person name="Kong K.W."/>
            <person name="Ho S."/>
            <person name="Lorente-Galdos B."/>
            <person name="Quilez J."/>
            <person name="Marques-Bonet T."/>
            <person name="Raney B.J."/>
            <person name="Ingham P.W."/>
            <person name="Tay A."/>
            <person name="Hillier L.W."/>
            <person name="Minx P."/>
            <person name="Boehm T."/>
            <person name="Wilson R.K."/>
            <person name="Brenner S."/>
            <person name="Warren W.C."/>
        </authorList>
    </citation>
    <scope>NUCLEOTIDE SEQUENCE [LARGE SCALE GENOMIC DNA]</scope>
</reference>
<reference evidence="11" key="1">
    <citation type="journal article" date="2006" name="Science">
        <title>Ancient noncoding elements conserved in the human genome.</title>
        <authorList>
            <person name="Venkatesh B."/>
            <person name="Kirkness E.F."/>
            <person name="Loh Y.H."/>
            <person name="Halpern A.L."/>
            <person name="Lee A.P."/>
            <person name="Johnson J."/>
            <person name="Dandona N."/>
            <person name="Viswanathan L.D."/>
            <person name="Tay A."/>
            <person name="Venter J.C."/>
            <person name="Strausberg R.L."/>
            <person name="Brenner S."/>
        </authorList>
    </citation>
    <scope>NUCLEOTIDE SEQUENCE [LARGE SCALE GENOMIC DNA]</scope>
</reference>
<evidence type="ECO:0000256" key="5">
    <source>
        <dbReference type="ARBA" id="ARBA00024524"/>
    </source>
</evidence>
<gene>
    <name evidence="10" type="primary">LOC103189904</name>
</gene>
<sequence>MISKGGSEALLHVLVNSSKTSAPNDHVILPLMHLLVKVGQRDKKFGQKAQKIGALNVILSLLRQSPTSTKHVTLCLWILKIFASHVTTGAVLGKNGTIKILYELLMPYTVKHTKIIKAATAALSSLLKSSNKSAVNSGYISGLLKLYKDWHQGDVFNKYLPIRKGLLNCIKNITNTKAGRKAFLDEDGMRILLTTSQVCLSSTSVDSVINLATKIMRRCHPKHHLPGLPVKSSLFILPNNSSSTITRYRSDGFMNFIKHSFTCSFKDNDLETDLNRLQPMPGLDRPLEELKQYEKLCPELFEYFQLDSKPDEDFDILPTETIAICSLDPSTHKVAEPHSYVGRSREDLSQMTINFEGLQDIKTQRGQCACSSAQREVFNRKIDIGNKLLEMRKEEIPFHDPHIYTIMAEKTKSATDYKTLGFPDFWGHFPPSCQEPMLSRKHRIQRCKIFDDLQRLVNSEDVLNRVVFDAEVMRYVNVLLILHSHVNLYKIYEYDLILNADINTDDQFQWFYFEVSGMKSGVSYRFNIINCEKTNSQFNYGMQPVMYSVHEAMSGRPHWIRVGSDICYYKNHYCCNEGAGQRGRKFYTLTFTISFPHSKDVCYLAYHYPYTYSALMAHLHLLEMSLDPSQVYFRHQTLCSTLSGNLCPVITITAAPKSGHSKHHHQFQNRQYVVLTARVHPGESNASWVMKGTLEFLVSNTTVAEKLRQLFIFKIVPMLNPDGVINGCQRCSLSGEDLNRHWSHPSPDLHPTIYHTKGLLSYIKSIGRTPLVFCDYHGHSRKKNVFLYGCSIKETLWQSSSCVDTTTVSEDSGYQILPKVLDTMSAAFAISSCSFLVEKSREATARVVVWREIGVLRSYTMESTYCGCNQGNYKVFTHYCKCSEADWPGNSKDNR</sequence>
<dbReference type="InterPro" id="IPR011989">
    <property type="entry name" value="ARM-like"/>
</dbReference>
<protein>
    <recommendedName>
        <fullName evidence="6">tubulin-glutamate carboxypeptidase</fullName>
        <ecNumber evidence="6">3.4.17.24</ecNumber>
    </recommendedName>
</protein>
<dbReference type="InterPro" id="IPR040626">
    <property type="entry name" value="Pepdidase_M14_N"/>
</dbReference>
<dbReference type="Ensembl" id="ENSCMIT00000026099.1">
    <property type="protein sequence ID" value="ENSCMIP00000025676.1"/>
    <property type="gene ID" value="ENSCMIG00000011277.1"/>
</dbReference>
<dbReference type="SUPFAM" id="SSF53187">
    <property type="entry name" value="Zn-dependent exopeptidases"/>
    <property type="match status" value="1"/>
</dbReference>
<feature type="active site" description="Proton donor/acceptor" evidence="8">
    <location>
        <position position="862"/>
    </location>
</feature>
<keyword evidence="4" id="KW-0378">Hydrolase</keyword>
<evidence type="ECO:0000313" key="10">
    <source>
        <dbReference type="Ensembl" id="ENSCMIP00000025676.1"/>
    </source>
</evidence>
<keyword evidence="4" id="KW-0645">Protease</keyword>
<name>A0A4W3IDV9_CALMI</name>
<comment type="catalytic activity">
    <reaction evidence="5">
        <text>C-terminal L-alpha-aminoacyl-L-glutamyl-L-glutamyl-[tubulin] + H2O = C-terminal L-alpha-aminoacyl-L-glutamyl-[tubulin] + L-glutamate</text>
        <dbReference type="Rhea" id="RHEA:63792"/>
        <dbReference type="Rhea" id="RHEA-COMP:16435"/>
        <dbReference type="Rhea" id="RHEA-COMP:16436"/>
        <dbReference type="ChEBI" id="CHEBI:15377"/>
        <dbReference type="ChEBI" id="CHEBI:29985"/>
        <dbReference type="ChEBI" id="CHEBI:149555"/>
        <dbReference type="ChEBI" id="CHEBI:149556"/>
        <dbReference type="EC" id="3.4.17.24"/>
    </reaction>
    <physiologicalReaction direction="left-to-right" evidence="5">
        <dbReference type="Rhea" id="RHEA:63793"/>
    </physiologicalReaction>
</comment>
<dbReference type="Pfam" id="PF00246">
    <property type="entry name" value="Peptidase_M14"/>
    <property type="match status" value="1"/>
</dbReference>
<accession>A0A4W3IDV9</accession>
<evidence type="ECO:0000256" key="4">
    <source>
        <dbReference type="ARBA" id="ARBA00022645"/>
    </source>
</evidence>
<dbReference type="InterPro" id="IPR050821">
    <property type="entry name" value="Cytosolic_carboxypeptidase"/>
</dbReference>
<dbReference type="Gene3D" id="1.25.10.10">
    <property type="entry name" value="Leucine-rich Repeat Variant"/>
    <property type="match status" value="1"/>
</dbReference>
<dbReference type="PANTHER" id="PTHR12756:SF5">
    <property type="entry name" value="CYTOSOLIC CARBOXYPEPTIDASE 4"/>
    <property type="match status" value="1"/>
</dbReference>
<evidence type="ECO:0000313" key="11">
    <source>
        <dbReference type="Proteomes" id="UP000314986"/>
    </source>
</evidence>
<evidence type="ECO:0000256" key="8">
    <source>
        <dbReference type="PROSITE-ProRule" id="PRU01379"/>
    </source>
</evidence>
<dbReference type="GO" id="GO:0005829">
    <property type="term" value="C:cytosol"/>
    <property type="evidence" value="ECO:0007669"/>
    <property type="project" value="UniProtKB-SubCell"/>
</dbReference>
<dbReference type="EC" id="3.4.17.24" evidence="6"/>
<feature type="domain" description="Peptidase M14" evidence="9">
    <location>
        <begin position="608"/>
        <end position="895"/>
    </location>
</feature>
<dbReference type="Pfam" id="PF25571">
    <property type="entry name" value="TPR_CCP1_N"/>
    <property type="match status" value="1"/>
</dbReference>
<dbReference type="GeneTree" id="ENSGT00940000160936"/>
<evidence type="ECO:0000259" key="9">
    <source>
        <dbReference type="PROSITE" id="PS52035"/>
    </source>
</evidence>
<reference evidence="10" key="4">
    <citation type="submission" date="2025-08" db="UniProtKB">
        <authorList>
            <consortium name="Ensembl"/>
        </authorList>
    </citation>
    <scope>IDENTIFICATION</scope>
</reference>
<dbReference type="OMA" id="QYERLCP"/>
<dbReference type="GO" id="GO:0006508">
    <property type="term" value="P:proteolysis"/>
    <property type="evidence" value="ECO:0007669"/>
    <property type="project" value="InterPro"/>
</dbReference>
<evidence type="ECO:0000256" key="3">
    <source>
        <dbReference type="ARBA" id="ARBA00005988"/>
    </source>
</evidence>
<dbReference type="Gene3D" id="2.60.40.3120">
    <property type="match status" value="1"/>
</dbReference>
<reference evidence="11" key="2">
    <citation type="journal article" date="2007" name="PLoS Biol.">
        <title>Survey sequencing and comparative analysis of the elephant shark (Callorhinchus milii) genome.</title>
        <authorList>
            <person name="Venkatesh B."/>
            <person name="Kirkness E.F."/>
            <person name="Loh Y.H."/>
            <person name="Halpern A.L."/>
            <person name="Lee A.P."/>
            <person name="Johnson J."/>
            <person name="Dandona N."/>
            <person name="Viswanathan L.D."/>
            <person name="Tay A."/>
            <person name="Venter J.C."/>
            <person name="Strausberg R.L."/>
            <person name="Brenner S."/>
        </authorList>
    </citation>
    <scope>NUCLEOTIDE SEQUENCE [LARGE SCALE GENOMIC DNA]</scope>
</reference>
<evidence type="ECO:0000256" key="6">
    <source>
        <dbReference type="ARBA" id="ARBA00026108"/>
    </source>
</evidence>
<dbReference type="Pfam" id="PF18027">
    <property type="entry name" value="Pepdidase_M14_N"/>
    <property type="match status" value="1"/>
</dbReference>
<dbReference type="InterPro" id="IPR000834">
    <property type="entry name" value="Peptidase_M14"/>
</dbReference>
<dbReference type="PANTHER" id="PTHR12756">
    <property type="entry name" value="CYTOSOLIC CARBOXYPEPTIDASE"/>
    <property type="match status" value="1"/>
</dbReference>
<evidence type="ECO:0000256" key="7">
    <source>
        <dbReference type="ARBA" id="ARBA00029302"/>
    </source>
</evidence>
<keyword evidence="4" id="KW-0121">Carboxypeptidase</keyword>